<feature type="transmembrane region" description="Helical" evidence="1">
    <location>
        <begin position="97"/>
        <end position="117"/>
    </location>
</feature>
<evidence type="ECO:0000313" key="3">
    <source>
        <dbReference type="Proteomes" id="UP001597451"/>
    </source>
</evidence>
<feature type="transmembrane region" description="Helical" evidence="1">
    <location>
        <begin position="205"/>
        <end position="226"/>
    </location>
</feature>
<feature type="transmembrane region" description="Helical" evidence="1">
    <location>
        <begin position="129"/>
        <end position="153"/>
    </location>
</feature>
<dbReference type="EMBL" id="JBHUMX010000010">
    <property type="protein sequence ID" value="MFD2628084.1"/>
    <property type="molecule type" value="Genomic_DNA"/>
</dbReference>
<dbReference type="RefSeq" id="WP_379560769.1">
    <property type="nucleotide sequence ID" value="NZ_JBHUMX010000010.1"/>
</dbReference>
<evidence type="ECO:0008006" key="4">
    <source>
        <dbReference type="Google" id="ProtNLM"/>
    </source>
</evidence>
<proteinExistence type="predicted"/>
<evidence type="ECO:0000313" key="2">
    <source>
        <dbReference type="EMBL" id="MFD2628084.1"/>
    </source>
</evidence>
<reference evidence="3" key="1">
    <citation type="journal article" date="2019" name="Int. J. Syst. Evol. Microbiol.">
        <title>The Global Catalogue of Microorganisms (GCM) 10K type strain sequencing project: providing services to taxonomists for standard genome sequencing and annotation.</title>
        <authorList>
            <consortium name="The Broad Institute Genomics Platform"/>
            <consortium name="The Broad Institute Genome Sequencing Center for Infectious Disease"/>
            <person name="Wu L."/>
            <person name="Ma J."/>
        </authorList>
    </citation>
    <scope>NUCLEOTIDE SEQUENCE [LARGE SCALE GENOMIC DNA]</scope>
    <source>
        <strain evidence="3">TISTR 1858</strain>
    </source>
</reference>
<feature type="transmembrane region" description="Helical" evidence="1">
    <location>
        <begin position="165"/>
        <end position="193"/>
    </location>
</feature>
<organism evidence="2 3">
    <name type="scientific">Oceanobacillus kapialis</name>
    <dbReference type="NCBI Taxonomy" id="481353"/>
    <lineage>
        <taxon>Bacteria</taxon>
        <taxon>Bacillati</taxon>
        <taxon>Bacillota</taxon>
        <taxon>Bacilli</taxon>
        <taxon>Bacillales</taxon>
        <taxon>Bacillaceae</taxon>
        <taxon>Oceanobacillus</taxon>
    </lineage>
</organism>
<keyword evidence="1" id="KW-0812">Transmembrane</keyword>
<name>A0ABW5PXP6_9BACI</name>
<comment type="caution">
    <text evidence="2">The sequence shown here is derived from an EMBL/GenBank/DDBJ whole genome shotgun (WGS) entry which is preliminary data.</text>
</comment>
<dbReference type="Proteomes" id="UP001597451">
    <property type="component" value="Unassembled WGS sequence"/>
</dbReference>
<feature type="transmembrane region" description="Helical" evidence="1">
    <location>
        <begin position="55"/>
        <end position="76"/>
    </location>
</feature>
<evidence type="ECO:0000256" key="1">
    <source>
        <dbReference type="SAM" id="Phobius"/>
    </source>
</evidence>
<keyword evidence="3" id="KW-1185">Reference proteome</keyword>
<keyword evidence="1" id="KW-1133">Transmembrane helix</keyword>
<protein>
    <recommendedName>
        <fullName evidence="4">ABC transporter permease</fullName>
    </recommendedName>
</protein>
<accession>A0ABW5PXP6</accession>
<keyword evidence="1" id="KW-0472">Membrane</keyword>
<sequence>MSALYYLIKSDMKQIYRDPMLLISLVGPFLLILFVRFMVPFAVVEYDLSAYNELLASFFILLIPLIVGIMAGFMMLDERDERMIDYFAVTPLRKQGYLCYRLLLPGVLTVLYGVLYLEWASPVSLSVSATSLVIPLIAMGAPIISLCLVAMAANKIEGLALSKGVGLLVFIPIVIYFVPGPLHFVGGIIPTFWAAKLFFVEASNLSVVLLIGCLGVLLNVLCILFLTKRFLRKTD</sequence>
<gene>
    <name evidence="2" type="ORF">ACFSUN_04710</name>
</gene>
<feature type="transmembrane region" description="Helical" evidence="1">
    <location>
        <begin position="21"/>
        <end position="43"/>
    </location>
</feature>